<dbReference type="SUPFAM" id="SSF101912">
    <property type="entry name" value="Sema domain"/>
    <property type="match status" value="1"/>
</dbReference>
<dbReference type="AlphaFoldDB" id="A0A8T2NIK0"/>
<sequence length="135" mass="15313">MHVTLSEHSTPYFDSAEKLVEGFGSDLPAVCTYNVTVIGDVFNRGTYKAPIRDTYPEKWQTYYEEIPDLHPGAPLRPSSQKHLFHRDSLAILDTISANSGIHECQAVERVKGWEYTRTISAIQLKPRKEDIVLAH</sequence>
<dbReference type="EMBL" id="JAFBMS010000042">
    <property type="protein sequence ID" value="KAG9340493.1"/>
    <property type="molecule type" value="Genomic_DNA"/>
</dbReference>
<organism evidence="1 2">
    <name type="scientific">Albula glossodonta</name>
    <name type="common">roundjaw bonefish</name>
    <dbReference type="NCBI Taxonomy" id="121402"/>
    <lineage>
        <taxon>Eukaryota</taxon>
        <taxon>Metazoa</taxon>
        <taxon>Chordata</taxon>
        <taxon>Craniata</taxon>
        <taxon>Vertebrata</taxon>
        <taxon>Euteleostomi</taxon>
        <taxon>Actinopterygii</taxon>
        <taxon>Neopterygii</taxon>
        <taxon>Teleostei</taxon>
        <taxon>Albuliformes</taxon>
        <taxon>Albulidae</taxon>
        <taxon>Albula</taxon>
    </lineage>
</organism>
<keyword evidence="2" id="KW-1185">Reference proteome</keyword>
<evidence type="ECO:0000313" key="2">
    <source>
        <dbReference type="Proteomes" id="UP000824540"/>
    </source>
</evidence>
<gene>
    <name evidence="1" type="ORF">JZ751_021312</name>
</gene>
<accession>A0A8T2NIK0</accession>
<comment type="caution">
    <text evidence="1">The sequence shown here is derived from an EMBL/GenBank/DDBJ whole genome shotgun (WGS) entry which is preliminary data.</text>
</comment>
<proteinExistence type="predicted"/>
<reference evidence="1" key="1">
    <citation type="thesis" date="2021" institute="BYU ScholarsArchive" country="Provo, UT, USA">
        <title>Applications of and Algorithms for Genome Assembly and Genomic Analyses with an Emphasis on Marine Teleosts.</title>
        <authorList>
            <person name="Pickett B.D."/>
        </authorList>
    </citation>
    <scope>NUCLEOTIDE SEQUENCE</scope>
    <source>
        <strain evidence="1">HI-2016</strain>
    </source>
</reference>
<dbReference type="Proteomes" id="UP000824540">
    <property type="component" value="Unassembled WGS sequence"/>
</dbReference>
<dbReference type="GO" id="GO:0007399">
    <property type="term" value="P:nervous system development"/>
    <property type="evidence" value="ECO:0007669"/>
    <property type="project" value="UniProtKB-ARBA"/>
</dbReference>
<name>A0A8T2NIK0_9TELE</name>
<dbReference type="InterPro" id="IPR036352">
    <property type="entry name" value="Semap_dom_sf"/>
</dbReference>
<evidence type="ECO:0000313" key="1">
    <source>
        <dbReference type="EMBL" id="KAG9340493.1"/>
    </source>
</evidence>
<protein>
    <submittedName>
        <fullName evidence="1">Uncharacterized protein</fullName>
    </submittedName>
</protein>